<name>A0ABT3LC14_9CYAN</name>
<dbReference type="NCBIfam" id="TIGR02595">
    <property type="entry name" value="PEP_CTERM"/>
    <property type="match status" value="1"/>
</dbReference>
<protein>
    <submittedName>
        <fullName evidence="3">PEP-CTERM sorting domain-containing protein</fullName>
    </submittedName>
</protein>
<accession>A0ABT3LC14</accession>
<organism evidence="3 4">
    <name type="scientific">Spirulina subsalsa FACHB-351</name>
    <dbReference type="NCBI Taxonomy" id="234711"/>
    <lineage>
        <taxon>Bacteria</taxon>
        <taxon>Bacillati</taxon>
        <taxon>Cyanobacteriota</taxon>
        <taxon>Cyanophyceae</taxon>
        <taxon>Spirulinales</taxon>
        <taxon>Spirulinaceae</taxon>
        <taxon>Spirulina</taxon>
    </lineage>
</organism>
<dbReference type="EMBL" id="JAIHOM010000231">
    <property type="protein sequence ID" value="MCW6039002.1"/>
    <property type="molecule type" value="Genomic_DNA"/>
</dbReference>
<feature type="signal peptide" evidence="1">
    <location>
        <begin position="1"/>
        <end position="22"/>
    </location>
</feature>
<dbReference type="Proteomes" id="UP001526426">
    <property type="component" value="Unassembled WGS sequence"/>
</dbReference>
<evidence type="ECO:0000256" key="1">
    <source>
        <dbReference type="SAM" id="SignalP"/>
    </source>
</evidence>
<reference evidence="3 4" key="1">
    <citation type="submission" date="2021-08" db="EMBL/GenBank/DDBJ databases">
        <title>Draft genome sequence of Spirulina subsalsa with high tolerance to salinity and hype-accumulation of phycocyanin.</title>
        <authorList>
            <person name="Pei H."/>
            <person name="Jiang L."/>
        </authorList>
    </citation>
    <scope>NUCLEOTIDE SEQUENCE [LARGE SCALE GENOMIC DNA]</scope>
    <source>
        <strain evidence="3 4">FACHB-351</strain>
    </source>
</reference>
<sequence>MKKFISTLLVSSAIAATGLAFTAPETLAQQVGQTCDVNNFDPAASMCEGSFSGNDVNFASEINDVFGIGDLGLTWNMDAKIDITENGGGVLSGPNSLDFGVSVLYNNTTEGSRGTWSFGEGLYDEAFVIVLKAATSYSAYFFEAGTSISQGWWDTIGTSANARNGKAAELSHISLYLASSPGGGDDTSVPEPATLLGLALVGGAFGLSRRRSS</sequence>
<feature type="chain" id="PRO_5047490808" evidence="1">
    <location>
        <begin position="23"/>
        <end position="213"/>
    </location>
</feature>
<evidence type="ECO:0000313" key="3">
    <source>
        <dbReference type="EMBL" id="MCW6039002.1"/>
    </source>
</evidence>
<keyword evidence="4" id="KW-1185">Reference proteome</keyword>
<keyword evidence="1" id="KW-0732">Signal</keyword>
<proteinExistence type="predicted"/>
<evidence type="ECO:0000313" key="4">
    <source>
        <dbReference type="Proteomes" id="UP001526426"/>
    </source>
</evidence>
<gene>
    <name evidence="3" type="ORF">K4A83_22510</name>
</gene>
<comment type="caution">
    <text evidence="3">The sequence shown here is derived from an EMBL/GenBank/DDBJ whole genome shotgun (WGS) entry which is preliminary data.</text>
</comment>
<feature type="domain" description="Ice-binding protein C-terminal" evidence="2">
    <location>
        <begin position="188"/>
        <end position="211"/>
    </location>
</feature>
<dbReference type="InterPro" id="IPR013424">
    <property type="entry name" value="Ice-binding_C"/>
</dbReference>
<evidence type="ECO:0000259" key="2">
    <source>
        <dbReference type="Pfam" id="PF07589"/>
    </source>
</evidence>
<dbReference type="Pfam" id="PF07589">
    <property type="entry name" value="PEP-CTERM"/>
    <property type="match status" value="1"/>
</dbReference>
<dbReference type="RefSeq" id="WP_265266953.1">
    <property type="nucleotide sequence ID" value="NZ_JAIHOM010000231.1"/>
</dbReference>